<name>A0A2U7U7R6_9VIRU</name>
<evidence type="ECO:0000313" key="2">
    <source>
        <dbReference type="EMBL" id="AVK74466.1"/>
    </source>
</evidence>
<dbReference type="KEGG" id="vg:36843412"/>
<sequence>MSRRRPARADDAQKEAPCDGSGPLAKRMRHCISDEANAGDHVADHDYHGNEVHDGDSARGLLSLPPEILAMIKDWLDPLSSLWFRSSSVLLRSLTTAADRRWDTETGPIDHCVARVLPLVGIDAARLVDVDRPVVSKKRWPSVHTTGRQAPIDEPTLKRYALNAALLRYLAHRGVANVTDAFGQAWDESVRGQAADKKRWNVLRFPAPRDTLYSPNAVCTLTFAFDMQGGDYKRALFAQTKGANAAGIDTCFEQATAVYARALGRAFDARAVPFLLAPDLYGGPTPRIAASGSRTKGGRFGGAG</sequence>
<feature type="compositionally biased region" description="Basic and acidic residues" evidence="1">
    <location>
        <begin position="7"/>
        <end position="17"/>
    </location>
</feature>
<dbReference type="EMBL" id="MG011689">
    <property type="protein sequence ID" value="AVK74466.1"/>
    <property type="molecule type" value="Genomic_DNA"/>
</dbReference>
<organism evidence="2">
    <name type="scientific">Pandoravirus quercus</name>
    <dbReference type="NCBI Taxonomy" id="2107709"/>
    <lineage>
        <taxon>Viruses</taxon>
        <taxon>Pandoravirus</taxon>
    </lineage>
</organism>
<protein>
    <recommendedName>
        <fullName evidence="3">F-box domain containing protein</fullName>
    </recommendedName>
</protein>
<evidence type="ECO:0008006" key="3">
    <source>
        <dbReference type="Google" id="ProtNLM"/>
    </source>
</evidence>
<dbReference type="Proteomes" id="UP000248852">
    <property type="component" value="Segment"/>
</dbReference>
<evidence type="ECO:0000256" key="1">
    <source>
        <dbReference type="SAM" id="MobiDB-lite"/>
    </source>
</evidence>
<dbReference type="RefSeq" id="YP_009482735.1">
    <property type="nucleotide sequence ID" value="NC_037667.1"/>
</dbReference>
<gene>
    <name evidence="2" type="ORF">pqer_cds_44</name>
</gene>
<reference evidence="2" key="1">
    <citation type="journal article" date="2018" name="Nat. Commun.">
        <title>Diversity and evolution of the emerging Pandoraviridae family.</title>
        <authorList>
            <person name="Legendre M."/>
            <person name="Fabre E."/>
            <person name="Poirot O."/>
            <person name="Jeudy S."/>
            <person name="Lartigue A."/>
            <person name="Alempic J.M."/>
            <person name="Beucher L."/>
            <person name="Philippe N."/>
            <person name="Bertaux L."/>
            <person name="Christo-Foroux E."/>
            <person name="Labadie K."/>
            <person name="Coute Y."/>
            <person name="Abergel C."/>
            <person name="Claverie J.M."/>
        </authorList>
    </citation>
    <scope>NUCLEOTIDE SEQUENCE [LARGE SCALE GENOMIC DNA]</scope>
    <source>
        <strain evidence="2">Quercus</strain>
    </source>
</reference>
<feature type="region of interest" description="Disordered" evidence="1">
    <location>
        <begin position="1"/>
        <end position="24"/>
    </location>
</feature>
<dbReference type="GeneID" id="36843412"/>
<proteinExistence type="predicted"/>
<accession>A0A2U7U7R6</accession>